<feature type="domain" description="14-3-3" evidence="2">
    <location>
        <begin position="1"/>
        <end position="84"/>
    </location>
</feature>
<reference evidence="3" key="1">
    <citation type="submission" date="2019-03" db="EMBL/GenBank/DDBJ databases">
        <title>Improved annotation for the trematode Fasciola hepatica.</title>
        <authorList>
            <person name="Choi Y.-J."/>
            <person name="Martin J."/>
            <person name="Mitreva M."/>
        </authorList>
    </citation>
    <scope>NUCLEOTIDE SEQUENCE [LARGE SCALE GENOMIC DNA]</scope>
</reference>
<comment type="caution">
    <text evidence="3">The sequence shown here is derived from an EMBL/GenBank/DDBJ whole genome shotgun (WGS) entry which is preliminary data.</text>
</comment>
<dbReference type="SUPFAM" id="SSF48445">
    <property type="entry name" value="14-3-3 protein"/>
    <property type="match status" value="1"/>
</dbReference>
<gene>
    <name evidence="3" type="ORF">D915_010309</name>
</gene>
<dbReference type="InterPro" id="IPR036815">
    <property type="entry name" value="14-3-3_dom_sf"/>
</dbReference>
<sequence>MAAAMRGVAEMQKFLGKEEQGLCSVANKNVAGALLSAWRLISSMKFKNLGDGKPPVAELWRNIEQELEGASEEVLTMLDTYLLEGEMIPIRIKPSSCDSYEVV</sequence>
<proteinExistence type="inferred from homology"/>
<name>A0A4E0RW05_FASHE</name>
<protein>
    <recommendedName>
        <fullName evidence="2">14-3-3 domain-containing protein</fullName>
    </recommendedName>
</protein>
<evidence type="ECO:0000256" key="1">
    <source>
        <dbReference type="ARBA" id="ARBA00006141"/>
    </source>
</evidence>
<dbReference type="PRINTS" id="PR00305">
    <property type="entry name" value="1433ZETA"/>
</dbReference>
<accession>A0A4E0RW05</accession>
<dbReference type="AlphaFoldDB" id="A0A4E0RW05"/>
<dbReference type="InterPro" id="IPR000308">
    <property type="entry name" value="14-3-3"/>
</dbReference>
<dbReference type="Pfam" id="PF00244">
    <property type="entry name" value="14-3-3"/>
    <property type="match status" value="1"/>
</dbReference>
<comment type="similarity">
    <text evidence="1">Belongs to the 14-3-3 family.</text>
</comment>
<keyword evidence="4" id="KW-1185">Reference proteome</keyword>
<dbReference type="Gene3D" id="1.20.190.20">
    <property type="entry name" value="14-3-3 domain"/>
    <property type="match status" value="1"/>
</dbReference>
<dbReference type="EMBL" id="JXXN02007504">
    <property type="protein sequence ID" value="THD19070.1"/>
    <property type="molecule type" value="Genomic_DNA"/>
</dbReference>
<dbReference type="PANTHER" id="PTHR18860">
    <property type="entry name" value="14-3-3 PROTEIN"/>
    <property type="match status" value="1"/>
</dbReference>
<evidence type="ECO:0000259" key="2">
    <source>
        <dbReference type="Pfam" id="PF00244"/>
    </source>
</evidence>
<organism evidence="3 4">
    <name type="scientific">Fasciola hepatica</name>
    <name type="common">Liver fluke</name>
    <dbReference type="NCBI Taxonomy" id="6192"/>
    <lineage>
        <taxon>Eukaryota</taxon>
        <taxon>Metazoa</taxon>
        <taxon>Spiralia</taxon>
        <taxon>Lophotrochozoa</taxon>
        <taxon>Platyhelminthes</taxon>
        <taxon>Trematoda</taxon>
        <taxon>Digenea</taxon>
        <taxon>Plagiorchiida</taxon>
        <taxon>Echinostomata</taxon>
        <taxon>Echinostomatoidea</taxon>
        <taxon>Fasciolidae</taxon>
        <taxon>Fasciola</taxon>
    </lineage>
</organism>
<dbReference type="Proteomes" id="UP000230066">
    <property type="component" value="Unassembled WGS sequence"/>
</dbReference>
<evidence type="ECO:0000313" key="3">
    <source>
        <dbReference type="EMBL" id="THD19070.1"/>
    </source>
</evidence>
<dbReference type="InterPro" id="IPR023410">
    <property type="entry name" value="14-3-3_domain"/>
</dbReference>
<evidence type="ECO:0000313" key="4">
    <source>
        <dbReference type="Proteomes" id="UP000230066"/>
    </source>
</evidence>